<dbReference type="PANTHER" id="PTHR48106">
    <property type="entry name" value="QUINONE OXIDOREDUCTASE PIG3-RELATED"/>
    <property type="match status" value="1"/>
</dbReference>
<dbReference type="PANTHER" id="PTHR48106:SF13">
    <property type="entry name" value="QUINONE OXIDOREDUCTASE-RELATED"/>
    <property type="match status" value="1"/>
</dbReference>
<dbReference type="Pfam" id="PF08240">
    <property type="entry name" value="ADH_N"/>
    <property type="match status" value="1"/>
</dbReference>
<keyword evidence="2" id="KW-0560">Oxidoreductase</keyword>
<evidence type="ECO:0000256" key="1">
    <source>
        <dbReference type="ARBA" id="ARBA00022857"/>
    </source>
</evidence>
<dbReference type="SUPFAM" id="SSF51735">
    <property type="entry name" value="NAD(P)-binding Rossmann-fold domains"/>
    <property type="match status" value="1"/>
</dbReference>
<evidence type="ECO:0000259" key="3">
    <source>
        <dbReference type="SMART" id="SM00829"/>
    </source>
</evidence>
<dbReference type="Gene3D" id="3.90.180.10">
    <property type="entry name" value="Medium-chain alcohol dehydrogenases, catalytic domain"/>
    <property type="match status" value="1"/>
</dbReference>
<name>A0ABV8C1A6_9PSEU</name>
<dbReference type="InterPro" id="IPR020843">
    <property type="entry name" value="ER"/>
</dbReference>
<feature type="domain" description="Enoyl reductase (ER)" evidence="3">
    <location>
        <begin position="15"/>
        <end position="336"/>
    </location>
</feature>
<dbReference type="InterPro" id="IPR002364">
    <property type="entry name" value="Quin_OxRdtase/zeta-crystal_CS"/>
</dbReference>
<evidence type="ECO:0000256" key="2">
    <source>
        <dbReference type="ARBA" id="ARBA00023002"/>
    </source>
</evidence>
<dbReference type="RefSeq" id="WP_382377269.1">
    <property type="nucleotide sequence ID" value="NZ_JBHRZI010000027.1"/>
</dbReference>
<dbReference type="InterPro" id="IPR013154">
    <property type="entry name" value="ADH-like_N"/>
</dbReference>
<keyword evidence="1" id="KW-0521">NADP</keyword>
<dbReference type="PROSITE" id="PS01162">
    <property type="entry name" value="QOR_ZETA_CRYSTAL"/>
    <property type="match status" value="1"/>
</dbReference>
<sequence>MPTETMKAVRLTRQGPPDVLSCDELPVPSIRANEVLIRNEAAGITFTDVERRRGGYCPLATRLPRVLGGEFSGVVTAVGDEVTGVRVGDRVFGIAHPARSGCYAQYVAAPAGEVFPLPHDLGFAEATALLVQGLTAYLMLRDGVRLAKNDSVLVLAAAGGVGSLAVQLARIMGASQVVGAAGTPEKRQLVLGLGADSVVDYTQPRWHTEVLRKTGDRGVDAVMVCGGGEMLAEATAGLAPFGRLAVHGTVNGEMPVVNLTAGLASQVLMNLSFTFFALHFYFLYARSELALALEEMVRLVREGRLRLVLDQQFPLSAAAEAHRLLEGRRSTGKMVLLPWAD</sequence>
<reference evidence="5" key="1">
    <citation type="journal article" date="2019" name="Int. J. Syst. Evol. Microbiol.">
        <title>The Global Catalogue of Microorganisms (GCM) 10K type strain sequencing project: providing services to taxonomists for standard genome sequencing and annotation.</title>
        <authorList>
            <consortium name="The Broad Institute Genomics Platform"/>
            <consortium name="The Broad Institute Genome Sequencing Center for Infectious Disease"/>
            <person name="Wu L."/>
            <person name="Ma J."/>
        </authorList>
    </citation>
    <scope>NUCLEOTIDE SEQUENCE [LARGE SCALE GENOMIC DNA]</scope>
    <source>
        <strain evidence="5">CGMCC 4.7405</strain>
    </source>
</reference>
<evidence type="ECO:0000313" key="5">
    <source>
        <dbReference type="Proteomes" id="UP001595690"/>
    </source>
</evidence>
<dbReference type="InterPro" id="IPR011032">
    <property type="entry name" value="GroES-like_sf"/>
</dbReference>
<proteinExistence type="predicted"/>
<dbReference type="SMART" id="SM00829">
    <property type="entry name" value="PKS_ER"/>
    <property type="match status" value="1"/>
</dbReference>
<dbReference type="InterPro" id="IPR036291">
    <property type="entry name" value="NAD(P)-bd_dom_sf"/>
</dbReference>
<evidence type="ECO:0000313" key="4">
    <source>
        <dbReference type="EMBL" id="MFC3895737.1"/>
    </source>
</evidence>
<organism evidence="4 5">
    <name type="scientific">Lentzea rhizosphaerae</name>
    <dbReference type="NCBI Taxonomy" id="2041025"/>
    <lineage>
        <taxon>Bacteria</taxon>
        <taxon>Bacillati</taxon>
        <taxon>Actinomycetota</taxon>
        <taxon>Actinomycetes</taxon>
        <taxon>Pseudonocardiales</taxon>
        <taxon>Pseudonocardiaceae</taxon>
        <taxon>Lentzea</taxon>
    </lineage>
</organism>
<keyword evidence="5" id="KW-1185">Reference proteome</keyword>
<dbReference type="SUPFAM" id="SSF50129">
    <property type="entry name" value="GroES-like"/>
    <property type="match status" value="1"/>
</dbReference>
<dbReference type="EMBL" id="JBHRZI010000027">
    <property type="protein sequence ID" value="MFC3895737.1"/>
    <property type="molecule type" value="Genomic_DNA"/>
</dbReference>
<dbReference type="Pfam" id="PF13602">
    <property type="entry name" value="ADH_zinc_N_2"/>
    <property type="match status" value="1"/>
</dbReference>
<dbReference type="Proteomes" id="UP001595690">
    <property type="component" value="Unassembled WGS sequence"/>
</dbReference>
<gene>
    <name evidence="4" type="ORF">ACFOWZ_30030</name>
</gene>
<dbReference type="Gene3D" id="3.40.50.720">
    <property type="entry name" value="NAD(P)-binding Rossmann-like Domain"/>
    <property type="match status" value="1"/>
</dbReference>
<comment type="caution">
    <text evidence="4">The sequence shown here is derived from an EMBL/GenBank/DDBJ whole genome shotgun (WGS) entry which is preliminary data.</text>
</comment>
<accession>A0ABV8C1A6</accession>
<protein>
    <submittedName>
        <fullName evidence="4">Zinc-binding alcohol dehydrogenase family protein</fullName>
    </submittedName>
</protein>